<dbReference type="EMBL" id="JSZA02000012">
    <property type="protein sequence ID" value="KHD07181.1"/>
    <property type="molecule type" value="Genomic_DNA"/>
</dbReference>
<dbReference type="PANTHER" id="PTHR11078:SF3">
    <property type="entry name" value="ANTITERMINATION NUSB DOMAIN-CONTAINING PROTEIN"/>
    <property type="match status" value="1"/>
</dbReference>
<name>A0A0A6S4T8_9GAMM</name>
<dbReference type="InterPro" id="IPR011605">
    <property type="entry name" value="NusB_fam"/>
</dbReference>
<protein>
    <recommendedName>
        <fullName evidence="6">Transcription antitermination protein NusB</fullName>
    </recommendedName>
    <alternativeName>
        <fullName evidence="6">Antitermination factor NusB</fullName>
    </alternativeName>
</protein>
<evidence type="ECO:0000256" key="4">
    <source>
        <dbReference type="ARBA" id="ARBA00023015"/>
    </source>
</evidence>
<keyword evidence="9" id="KW-1185">Reference proteome</keyword>
<keyword evidence="2 6" id="KW-0889">Transcription antitermination</keyword>
<evidence type="ECO:0000256" key="3">
    <source>
        <dbReference type="ARBA" id="ARBA00022884"/>
    </source>
</evidence>
<keyword evidence="5 6" id="KW-0804">Transcription</keyword>
<dbReference type="Pfam" id="PF01029">
    <property type="entry name" value="NusB"/>
    <property type="match status" value="1"/>
</dbReference>
<proteinExistence type="inferred from homology"/>
<comment type="similarity">
    <text evidence="1 6">Belongs to the NusB family.</text>
</comment>
<evidence type="ECO:0000313" key="9">
    <source>
        <dbReference type="Proteomes" id="UP000030428"/>
    </source>
</evidence>
<feature type="domain" description="NusB/RsmB/TIM44" evidence="7">
    <location>
        <begin position="13"/>
        <end position="137"/>
    </location>
</feature>
<comment type="function">
    <text evidence="6">Involved in transcription antitermination. Required for transcription of ribosomal RNA (rRNA) genes. Binds specifically to the boxA antiterminator sequence of the ribosomal RNA (rrn) operons.</text>
</comment>
<comment type="caution">
    <text evidence="8">The sequence shown here is derived from an EMBL/GenBank/DDBJ whole genome shotgun (WGS) entry which is preliminary data.</text>
</comment>
<dbReference type="Proteomes" id="UP000030428">
    <property type="component" value="Unassembled WGS sequence"/>
</dbReference>
<sequence length="140" mass="16252">MKQPKFSPKARSAARQRVLQALYQWQLTQQDIQLINTQFLEEQEMGKVDIPYFKKLLHDIPQQLEQLDSAFSPFLDRSLTQLDPVELTILRIGCYELTYCPNIPFKVVINEAVELAKKFGAEKSHKYINGILDKLAKQKT</sequence>
<dbReference type="CDD" id="cd00619">
    <property type="entry name" value="Terminator_NusB"/>
    <property type="match status" value="1"/>
</dbReference>
<evidence type="ECO:0000313" key="8">
    <source>
        <dbReference type="EMBL" id="KHD07181.1"/>
    </source>
</evidence>
<dbReference type="SUPFAM" id="SSF48013">
    <property type="entry name" value="NusB-like"/>
    <property type="match status" value="1"/>
</dbReference>
<dbReference type="GO" id="GO:0003723">
    <property type="term" value="F:RNA binding"/>
    <property type="evidence" value="ECO:0007669"/>
    <property type="project" value="UniProtKB-UniRule"/>
</dbReference>
<keyword evidence="3 6" id="KW-0694">RNA-binding</keyword>
<dbReference type="GO" id="GO:0005829">
    <property type="term" value="C:cytosol"/>
    <property type="evidence" value="ECO:0007669"/>
    <property type="project" value="TreeGrafter"/>
</dbReference>
<accession>A0A0A6S4T8</accession>
<dbReference type="HAMAP" id="MF_00073">
    <property type="entry name" value="NusB"/>
    <property type="match status" value="1"/>
</dbReference>
<evidence type="ECO:0000256" key="6">
    <source>
        <dbReference type="HAMAP-Rule" id="MF_00073"/>
    </source>
</evidence>
<dbReference type="Gene3D" id="1.10.940.10">
    <property type="entry name" value="NusB-like"/>
    <property type="match status" value="1"/>
</dbReference>
<evidence type="ECO:0000256" key="1">
    <source>
        <dbReference type="ARBA" id="ARBA00005952"/>
    </source>
</evidence>
<dbReference type="PANTHER" id="PTHR11078">
    <property type="entry name" value="N UTILIZATION SUBSTANCE PROTEIN B-RELATED"/>
    <property type="match status" value="1"/>
</dbReference>
<organism evidence="8 9">
    <name type="scientific">Candidatus Thiomargarita nelsonii</name>
    <dbReference type="NCBI Taxonomy" id="1003181"/>
    <lineage>
        <taxon>Bacteria</taxon>
        <taxon>Pseudomonadati</taxon>
        <taxon>Pseudomonadota</taxon>
        <taxon>Gammaproteobacteria</taxon>
        <taxon>Thiotrichales</taxon>
        <taxon>Thiotrichaceae</taxon>
        <taxon>Thiomargarita</taxon>
    </lineage>
</organism>
<evidence type="ECO:0000256" key="2">
    <source>
        <dbReference type="ARBA" id="ARBA00022814"/>
    </source>
</evidence>
<dbReference type="GO" id="GO:0031564">
    <property type="term" value="P:transcription antitermination"/>
    <property type="evidence" value="ECO:0007669"/>
    <property type="project" value="UniProtKB-KW"/>
</dbReference>
<dbReference type="AlphaFoldDB" id="A0A0A6S4T8"/>
<gene>
    <name evidence="6" type="primary">nusB</name>
    <name evidence="8" type="ORF">PN36_04595</name>
</gene>
<evidence type="ECO:0000259" key="7">
    <source>
        <dbReference type="Pfam" id="PF01029"/>
    </source>
</evidence>
<reference evidence="8 9" key="1">
    <citation type="journal article" date="2016" name="Front. Microbiol.">
        <title>Single-Cell (Meta-)Genomics of a Dimorphic Candidatus Thiomargarita nelsonii Reveals Genomic Plasticity.</title>
        <authorList>
            <person name="Flood B.E."/>
            <person name="Fliss P."/>
            <person name="Jones D.S."/>
            <person name="Dick G.J."/>
            <person name="Jain S."/>
            <person name="Kaster A.K."/>
            <person name="Winkel M."/>
            <person name="Mussmann M."/>
            <person name="Bailey J."/>
        </authorList>
    </citation>
    <scope>NUCLEOTIDE SEQUENCE [LARGE SCALE GENOMIC DNA]</scope>
    <source>
        <strain evidence="8">Hydrate Ridge</strain>
    </source>
</reference>
<dbReference type="NCBIfam" id="TIGR01951">
    <property type="entry name" value="nusB"/>
    <property type="match status" value="1"/>
</dbReference>
<dbReference type="InterPro" id="IPR035926">
    <property type="entry name" value="NusB-like_sf"/>
</dbReference>
<keyword evidence="4 6" id="KW-0805">Transcription regulation</keyword>
<dbReference type="InterPro" id="IPR006027">
    <property type="entry name" value="NusB_RsmB_TIM44"/>
</dbReference>
<evidence type="ECO:0000256" key="5">
    <source>
        <dbReference type="ARBA" id="ARBA00023163"/>
    </source>
</evidence>
<dbReference type="GO" id="GO:0006353">
    <property type="term" value="P:DNA-templated transcription termination"/>
    <property type="evidence" value="ECO:0007669"/>
    <property type="project" value="UniProtKB-UniRule"/>
</dbReference>